<gene>
    <name evidence="2" type="ORF">EDI_128740</name>
</gene>
<feature type="domain" description="Rho-GAP" evidence="1">
    <location>
        <begin position="270"/>
        <end position="461"/>
    </location>
</feature>
<dbReference type="GO" id="GO:0007264">
    <property type="term" value="P:small GTPase-mediated signal transduction"/>
    <property type="evidence" value="ECO:0007669"/>
    <property type="project" value="TreeGrafter"/>
</dbReference>
<dbReference type="eggNOG" id="KOG4406">
    <property type="taxonomic scope" value="Eukaryota"/>
</dbReference>
<evidence type="ECO:0000259" key="1">
    <source>
        <dbReference type="PROSITE" id="PS50238"/>
    </source>
</evidence>
<dbReference type="InterPro" id="IPR001251">
    <property type="entry name" value="CRAL-TRIO_dom"/>
</dbReference>
<accession>B0ETD6</accession>
<proteinExistence type="predicted"/>
<dbReference type="SUPFAM" id="SSF52087">
    <property type="entry name" value="CRAL/TRIO domain"/>
    <property type="match status" value="1"/>
</dbReference>
<dbReference type="KEGG" id="edi:EDI_128740"/>
<dbReference type="CDD" id="cd00159">
    <property type="entry name" value="RhoGAP"/>
    <property type="match status" value="1"/>
</dbReference>
<dbReference type="Proteomes" id="UP000008076">
    <property type="component" value="Unassembled WGS sequence"/>
</dbReference>
<dbReference type="OMA" id="SHNPDCD"/>
<dbReference type="InterPro" id="IPR036865">
    <property type="entry name" value="CRAL-TRIO_dom_sf"/>
</dbReference>
<protein>
    <recommendedName>
        <fullName evidence="1">Rho-GAP domain-containing protein</fullName>
    </recommendedName>
</protein>
<dbReference type="Gene3D" id="1.10.555.10">
    <property type="entry name" value="Rho GTPase activation protein"/>
    <property type="match status" value="1"/>
</dbReference>
<keyword evidence="3" id="KW-1185">Reference proteome</keyword>
<evidence type="ECO:0000313" key="2">
    <source>
        <dbReference type="EMBL" id="EDR22121.1"/>
    </source>
</evidence>
<dbReference type="GO" id="GO:0005737">
    <property type="term" value="C:cytoplasm"/>
    <property type="evidence" value="ECO:0007669"/>
    <property type="project" value="TreeGrafter"/>
</dbReference>
<sequence length="466" mass="54251">MSETKTTNELIEPVHKKSKVIDKLFKKERSLPQLSQHQIKKPVEFPIQRSLSPPVLLDDFGDTGLTSVIEIDDEYLIQTKAFIKDSKNKIHQILMGNDTYNIWLEYSKTQNFSMFNKWNNFLITKFTDRTKRPLIIINADEFQLKDYSFNENQIKLFYLYLINKLDQYVNQEYIIVYIDSSDSLPLQLFKSLYQLFPEKYHNNLYYILLLMPETIKLKFTTSLLSHKTISKIKLIKDLYDLYEDIPVGVIQIPQWALISYTSIPHPIFGISLKDANKSNYRGRSGIPLVIECGIQYFSANIDAFTTEGIFRMSGNKERVDQYIEAFNYCRITSFPLTEDPHIVTSVMKTYLQSLPEPLLTADIGQEVVKIFSSIPNNNTTSQLKELILQIPNENRQLLLALVNLAHLISTQQQFNKMDRVNMGTIFGPYIFWKEYSMKSISEVKCVNALFTYLITNISDFIDVMLD</sequence>
<reference evidence="3" key="1">
    <citation type="submission" date="2007-12" db="EMBL/GenBank/DDBJ databases">
        <title>Annotation of Entamoeba dispar SAW760.</title>
        <authorList>
            <person name="Lorenzi H."/>
            <person name="Inman J."/>
            <person name="Schobel S."/>
            <person name="Amedeo P."/>
            <person name="Caler E."/>
        </authorList>
    </citation>
    <scope>NUCLEOTIDE SEQUENCE [LARGE SCALE GENOMIC DNA]</scope>
    <source>
        <strain evidence="3">ATCC PRA-260 / SAW760</strain>
    </source>
</reference>
<name>B0ETD6_ENTDS</name>
<dbReference type="Pfam" id="PF13716">
    <property type="entry name" value="CRAL_TRIO_2"/>
    <property type="match status" value="1"/>
</dbReference>
<dbReference type="InterPro" id="IPR008936">
    <property type="entry name" value="Rho_GTPase_activation_prot"/>
</dbReference>
<dbReference type="Pfam" id="PF00620">
    <property type="entry name" value="RhoGAP"/>
    <property type="match status" value="1"/>
</dbReference>
<dbReference type="Gene3D" id="3.40.525.10">
    <property type="entry name" value="CRAL-TRIO lipid binding domain"/>
    <property type="match status" value="1"/>
</dbReference>
<dbReference type="GO" id="GO:0005096">
    <property type="term" value="F:GTPase activator activity"/>
    <property type="evidence" value="ECO:0007669"/>
    <property type="project" value="TreeGrafter"/>
</dbReference>
<dbReference type="SUPFAM" id="SSF48350">
    <property type="entry name" value="GTPase activation domain, GAP"/>
    <property type="match status" value="1"/>
</dbReference>
<dbReference type="VEuPathDB" id="AmoebaDB:EDI_128740"/>
<evidence type="ECO:0000313" key="3">
    <source>
        <dbReference type="Proteomes" id="UP000008076"/>
    </source>
</evidence>
<organism evidence="3">
    <name type="scientific">Entamoeba dispar (strain ATCC PRA-260 / SAW760)</name>
    <dbReference type="NCBI Taxonomy" id="370354"/>
    <lineage>
        <taxon>Eukaryota</taxon>
        <taxon>Amoebozoa</taxon>
        <taxon>Evosea</taxon>
        <taxon>Archamoebae</taxon>
        <taxon>Mastigamoebida</taxon>
        <taxon>Entamoebidae</taxon>
        <taxon>Entamoeba</taxon>
    </lineage>
</organism>
<dbReference type="InterPro" id="IPR000198">
    <property type="entry name" value="RhoGAP_dom"/>
</dbReference>
<dbReference type="SMART" id="SM00324">
    <property type="entry name" value="RhoGAP"/>
    <property type="match status" value="1"/>
</dbReference>
<dbReference type="RefSeq" id="XP_001741336.1">
    <property type="nucleotide sequence ID" value="XM_001741284.1"/>
</dbReference>
<dbReference type="OrthoDB" id="19923at2759"/>
<dbReference type="PANTHER" id="PTHR45808:SF2">
    <property type="entry name" value="RHO GTPASE-ACTIVATING PROTEIN 68F"/>
    <property type="match status" value="1"/>
</dbReference>
<dbReference type="EMBL" id="DS550801">
    <property type="protein sequence ID" value="EDR22121.1"/>
    <property type="molecule type" value="Genomic_DNA"/>
</dbReference>
<dbReference type="PROSITE" id="PS50238">
    <property type="entry name" value="RHOGAP"/>
    <property type="match status" value="1"/>
</dbReference>
<dbReference type="AlphaFoldDB" id="B0ETD6"/>
<dbReference type="PANTHER" id="PTHR45808">
    <property type="entry name" value="RHO GTPASE-ACTIVATING PROTEIN 68F"/>
    <property type="match status" value="1"/>
</dbReference>
<dbReference type="GeneID" id="5914066"/>